<proteinExistence type="predicted"/>
<reference evidence="1" key="1">
    <citation type="submission" date="2023-05" db="EMBL/GenBank/DDBJ databases">
        <title>Limnohabitans sp. strain HM2-2 Genome sequencing and assembly.</title>
        <authorList>
            <person name="Jung Y."/>
        </authorList>
    </citation>
    <scope>NUCLEOTIDE SEQUENCE</scope>
    <source>
        <strain evidence="1">HM2-2</strain>
    </source>
</reference>
<organism evidence="1 2">
    <name type="scientific">Limnohabitans lacus</name>
    <dbReference type="NCBI Taxonomy" id="3045173"/>
    <lineage>
        <taxon>Bacteria</taxon>
        <taxon>Pseudomonadati</taxon>
        <taxon>Pseudomonadota</taxon>
        <taxon>Betaproteobacteria</taxon>
        <taxon>Burkholderiales</taxon>
        <taxon>Comamonadaceae</taxon>
        <taxon>Limnohabitans</taxon>
    </lineage>
</organism>
<dbReference type="Proteomes" id="UP001431902">
    <property type="component" value="Unassembled WGS sequence"/>
</dbReference>
<evidence type="ECO:0000313" key="2">
    <source>
        <dbReference type="Proteomes" id="UP001431902"/>
    </source>
</evidence>
<evidence type="ECO:0008006" key="3">
    <source>
        <dbReference type="Google" id="ProtNLM"/>
    </source>
</evidence>
<keyword evidence="2" id="KW-1185">Reference proteome</keyword>
<dbReference type="RefSeq" id="WP_283224342.1">
    <property type="nucleotide sequence ID" value="NZ_JASGBH010000005.1"/>
</dbReference>
<protein>
    <recommendedName>
        <fullName evidence="3">Core-binding (CB) domain-containing protein</fullName>
    </recommendedName>
</protein>
<comment type="caution">
    <text evidence="1">The sequence shown here is derived from an EMBL/GenBank/DDBJ whole genome shotgun (WGS) entry which is preliminary data.</text>
</comment>
<gene>
    <name evidence="1" type="ORF">QLQ16_08930</name>
</gene>
<accession>A0ABT6X7K4</accession>
<dbReference type="EMBL" id="JASGBH010000005">
    <property type="protein sequence ID" value="MDI9233959.1"/>
    <property type="molecule type" value="Genomic_DNA"/>
</dbReference>
<name>A0ABT6X7K4_9BURK</name>
<sequence length="151" mass="17812">MLDSTYKEELEDGKVLLYTRDGIFQARVYKGNRQYINRSLKTRKLDDARKLAVKFLHEIEFRKQEQLPLQQRTFNDVITEYIKLREQQYEQSQKTGVNTSRKQATSIHMLKQIRRVSKFWIAYCGKTPVSKIDNAKLSDYIVVPAKPLQPA</sequence>
<evidence type="ECO:0000313" key="1">
    <source>
        <dbReference type="EMBL" id="MDI9233959.1"/>
    </source>
</evidence>